<keyword evidence="2" id="KW-0238">DNA-binding</keyword>
<organism evidence="5 6">
    <name type="scientific">Paraburkholderia solisilvae</name>
    <dbReference type="NCBI Taxonomy" id="624376"/>
    <lineage>
        <taxon>Bacteria</taxon>
        <taxon>Pseudomonadati</taxon>
        <taxon>Pseudomonadota</taxon>
        <taxon>Betaproteobacteria</taxon>
        <taxon>Burkholderiales</taxon>
        <taxon>Burkholderiaceae</taxon>
        <taxon>Paraburkholderia</taxon>
    </lineage>
</organism>
<evidence type="ECO:0000313" key="5">
    <source>
        <dbReference type="EMBL" id="CAB3746574.1"/>
    </source>
</evidence>
<dbReference type="PANTHER" id="PTHR46796">
    <property type="entry name" value="HTH-TYPE TRANSCRIPTIONAL ACTIVATOR RHAS-RELATED"/>
    <property type="match status" value="1"/>
</dbReference>
<dbReference type="SUPFAM" id="SSF46689">
    <property type="entry name" value="Homeodomain-like"/>
    <property type="match status" value="2"/>
</dbReference>
<dbReference type="InterPro" id="IPR018060">
    <property type="entry name" value="HTH_AraC"/>
</dbReference>
<dbReference type="PROSITE" id="PS00041">
    <property type="entry name" value="HTH_ARAC_FAMILY_1"/>
    <property type="match status" value="1"/>
</dbReference>
<evidence type="ECO:0000256" key="1">
    <source>
        <dbReference type="ARBA" id="ARBA00023015"/>
    </source>
</evidence>
<sequence length="340" mass="36565">MEAPSLSAGNALADSLQSYIRNEDAWRLPVSVSGAPSAAPAGRGGRLARDASAASAARLSLSRWSLAGIGAGAGAGSKELSATTPEDSYTLGVNLRSTDITFLHDGRLMFEGRVMPGMFQVTGPGHSARAVFHAACDVLHLFVPQAVLDACHREVSGNDHDSGVLIDDPLITHDPCIERLGQALLLADEAFTAFGQMYVDSINLALVSRLLELRSRARQAGGHPAMRKSALPKWRLKRAVDYIDAHLAEAIGLEDVAGAAGLTRMHFAAQFRAATGLRPHEYLLRRRIECAQQLLVDEEYSLLDAAQLAGFRSQAHFTTVFKRIVGATPKRWRDTQYAGA</sequence>
<dbReference type="EMBL" id="CADIKF010000001">
    <property type="protein sequence ID" value="CAB3746574.1"/>
    <property type="molecule type" value="Genomic_DNA"/>
</dbReference>
<feature type="domain" description="HTH araC/xylS-type" evidence="4">
    <location>
        <begin position="237"/>
        <end position="335"/>
    </location>
</feature>
<keyword evidence="6" id="KW-1185">Reference proteome</keyword>
<accession>A0A6J5D032</accession>
<dbReference type="Pfam" id="PF12833">
    <property type="entry name" value="HTH_18"/>
    <property type="match status" value="1"/>
</dbReference>
<evidence type="ECO:0000259" key="4">
    <source>
        <dbReference type="PROSITE" id="PS01124"/>
    </source>
</evidence>
<dbReference type="PROSITE" id="PS01124">
    <property type="entry name" value="HTH_ARAC_FAMILY_2"/>
    <property type="match status" value="1"/>
</dbReference>
<dbReference type="InterPro" id="IPR050204">
    <property type="entry name" value="AraC_XylS_family_regulators"/>
</dbReference>
<dbReference type="SMART" id="SM00342">
    <property type="entry name" value="HTH_ARAC"/>
    <property type="match status" value="1"/>
</dbReference>
<keyword evidence="1" id="KW-0805">Transcription regulation</keyword>
<dbReference type="Proteomes" id="UP000494329">
    <property type="component" value="Unassembled WGS sequence"/>
</dbReference>
<dbReference type="RefSeq" id="WP_175108882.1">
    <property type="nucleotide sequence ID" value="NZ_CADIKF010000001.1"/>
</dbReference>
<dbReference type="GO" id="GO:0003700">
    <property type="term" value="F:DNA-binding transcription factor activity"/>
    <property type="evidence" value="ECO:0007669"/>
    <property type="project" value="InterPro"/>
</dbReference>
<dbReference type="Gene3D" id="1.10.10.60">
    <property type="entry name" value="Homeodomain-like"/>
    <property type="match status" value="2"/>
</dbReference>
<reference evidence="5 6" key="1">
    <citation type="submission" date="2020-04" db="EMBL/GenBank/DDBJ databases">
        <authorList>
            <person name="De Canck E."/>
        </authorList>
    </citation>
    <scope>NUCLEOTIDE SEQUENCE [LARGE SCALE GENOMIC DNA]</scope>
    <source>
        <strain evidence="5 6">LMG 29739</strain>
    </source>
</reference>
<evidence type="ECO:0000256" key="3">
    <source>
        <dbReference type="ARBA" id="ARBA00023163"/>
    </source>
</evidence>
<dbReference type="InterPro" id="IPR018062">
    <property type="entry name" value="HTH_AraC-typ_CS"/>
</dbReference>
<dbReference type="InterPro" id="IPR009057">
    <property type="entry name" value="Homeodomain-like_sf"/>
</dbReference>
<dbReference type="AlphaFoldDB" id="A0A6J5D032"/>
<proteinExistence type="predicted"/>
<gene>
    <name evidence="5" type="primary">rhaS_4</name>
    <name evidence="5" type="ORF">LMG29739_00218</name>
</gene>
<evidence type="ECO:0000313" key="6">
    <source>
        <dbReference type="Proteomes" id="UP000494329"/>
    </source>
</evidence>
<evidence type="ECO:0000256" key="2">
    <source>
        <dbReference type="ARBA" id="ARBA00023125"/>
    </source>
</evidence>
<dbReference type="PANTHER" id="PTHR46796:SF14">
    <property type="entry name" value="TRANSCRIPTIONAL REGULATORY PROTEIN"/>
    <property type="match status" value="1"/>
</dbReference>
<name>A0A6J5D032_9BURK</name>
<keyword evidence="3" id="KW-0804">Transcription</keyword>
<protein>
    <submittedName>
        <fullName evidence="5">HTH-type transcriptional activator RhaS</fullName>
    </submittedName>
</protein>
<dbReference type="GO" id="GO:0043565">
    <property type="term" value="F:sequence-specific DNA binding"/>
    <property type="evidence" value="ECO:0007669"/>
    <property type="project" value="InterPro"/>
</dbReference>